<accession>A0A7W9SDW3</accession>
<gene>
    <name evidence="17" type="ORF">HNQ46_000304</name>
</gene>
<dbReference type="EMBL" id="JACHHH010000001">
    <property type="protein sequence ID" value="MBB6040343.1"/>
    <property type="molecule type" value="Genomic_DNA"/>
</dbReference>
<evidence type="ECO:0000256" key="5">
    <source>
        <dbReference type="ARBA" id="ARBA00010122"/>
    </source>
</evidence>
<dbReference type="RefSeq" id="WP_183682039.1">
    <property type="nucleotide sequence ID" value="NZ_JACHHH010000001.1"/>
</dbReference>
<dbReference type="PANTHER" id="PTHR21499:SF67">
    <property type="entry name" value="ASPARTOKINASE 3"/>
    <property type="match status" value="1"/>
</dbReference>
<dbReference type="NCBIfam" id="TIGR00657">
    <property type="entry name" value="asp_kinases"/>
    <property type="match status" value="1"/>
</dbReference>
<comment type="pathway">
    <text evidence="2 15">Amino-acid biosynthesis; L-lysine biosynthesis via DAP pathway; (S)-tetrahydrodipicolinate from L-aspartate: step 1/4.</text>
</comment>
<proteinExistence type="inferred from homology"/>
<keyword evidence="11" id="KW-0457">Lysine biosynthesis</keyword>
<organism evidence="17 18">
    <name type="scientific">Oribacterium sinus</name>
    <dbReference type="NCBI Taxonomy" id="237576"/>
    <lineage>
        <taxon>Bacteria</taxon>
        <taxon>Bacillati</taxon>
        <taxon>Bacillota</taxon>
        <taxon>Clostridia</taxon>
        <taxon>Lachnospirales</taxon>
        <taxon>Lachnospiraceae</taxon>
        <taxon>Oribacterium</taxon>
    </lineage>
</organism>
<keyword evidence="8 14" id="KW-0418">Kinase</keyword>
<comment type="function">
    <text evidence="1">Catalyzes the phosphorylation of the beta-carboxyl group of aspartic acid with ATP to yield 4-phospho-L-aspartate, which is involved in the branched biosynthetic pathway leading to the biosynthesis of amino acids threonine, isoleucine and methionine.</text>
</comment>
<evidence type="ECO:0000256" key="9">
    <source>
        <dbReference type="ARBA" id="ARBA00022840"/>
    </source>
</evidence>
<dbReference type="PROSITE" id="PS51671">
    <property type="entry name" value="ACT"/>
    <property type="match status" value="1"/>
</dbReference>
<evidence type="ECO:0000256" key="11">
    <source>
        <dbReference type="ARBA" id="ARBA00023154"/>
    </source>
</evidence>
<keyword evidence="6 14" id="KW-0808">Transferase</keyword>
<dbReference type="InterPro" id="IPR045865">
    <property type="entry name" value="ACT-like_dom_sf"/>
</dbReference>
<evidence type="ECO:0000256" key="14">
    <source>
        <dbReference type="RuleBase" id="RU003448"/>
    </source>
</evidence>
<keyword evidence="7 13" id="KW-0547">Nucleotide-binding</keyword>
<evidence type="ECO:0000256" key="1">
    <source>
        <dbReference type="ARBA" id="ARBA00003121"/>
    </source>
</evidence>
<dbReference type="GO" id="GO:0009090">
    <property type="term" value="P:homoserine biosynthetic process"/>
    <property type="evidence" value="ECO:0007669"/>
    <property type="project" value="TreeGrafter"/>
</dbReference>
<dbReference type="GO" id="GO:0019877">
    <property type="term" value="P:diaminopimelate biosynthetic process"/>
    <property type="evidence" value="ECO:0007669"/>
    <property type="project" value="UniProtKB-KW"/>
</dbReference>
<feature type="binding site" evidence="13">
    <location>
        <position position="50"/>
    </location>
    <ligand>
        <name>substrate</name>
    </ligand>
</feature>
<dbReference type="InterPro" id="IPR054352">
    <property type="entry name" value="ACT_Aspartokinase"/>
</dbReference>
<feature type="binding site" evidence="13">
    <location>
        <position position="115"/>
    </location>
    <ligand>
        <name>substrate</name>
    </ligand>
</feature>
<comment type="catalytic activity">
    <reaction evidence="12 14">
        <text>L-aspartate + ATP = 4-phospho-L-aspartate + ADP</text>
        <dbReference type="Rhea" id="RHEA:23776"/>
        <dbReference type="ChEBI" id="CHEBI:29991"/>
        <dbReference type="ChEBI" id="CHEBI:30616"/>
        <dbReference type="ChEBI" id="CHEBI:57535"/>
        <dbReference type="ChEBI" id="CHEBI:456216"/>
        <dbReference type="EC" id="2.7.2.4"/>
    </reaction>
</comment>
<evidence type="ECO:0000256" key="12">
    <source>
        <dbReference type="ARBA" id="ARBA00047872"/>
    </source>
</evidence>
<dbReference type="GO" id="GO:0005524">
    <property type="term" value="F:ATP binding"/>
    <property type="evidence" value="ECO:0007669"/>
    <property type="project" value="UniProtKB-KW"/>
</dbReference>
<evidence type="ECO:0000256" key="6">
    <source>
        <dbReference type="ARBA" id="ARBA00022679"/>
    </source>
</evidence>
<dbReference type="GO" id="GO:0009088">
    <property type="term" value="P:threonine biosynthetic process"/>
    <property type="evidence" value="ECO:0007669"/>
    <property type="project" value="UniProtKB-UniPathway"/>
</dbReference>
<evidence type="ECO:0000256" key="15">
    <source>
        <dbReference type="RuleBase" id="RU004249"/>
    </source>
</evidence>
<evidence type="ECO:0000313" key="18">
    <source>
        <dbReference type="Proteomes" id="UP000522163"/>
    </source>
</evidence>
<dbReference type="EC" id="2.7.2.4" evidence="14"/>
<keyword evidence="10" id="KW-0220">Diaminopimelate biosynthesis</keyword>
<dbReference type="Pfam" id="PF00696">
    <property type="entry name" value="AA_kinase"/>
    <property type="match status" value="1"/>
</dbReference>
<dbReference type="InterPro" id="IPR002912">
    <property type="entry name" value="ACT_dom"/>
</dbReference>
<dbReference type="UniPathway" id="UPA00034">
    <property type="reaction ID" value="UER00015"/>
</dbReference>
<dbReference type="InterPro" id="IPR001048">
    <property type="entry name" value="Asp/Glu/Uridylate_kinase"/>
</dbReference>
<keyword evidence="15" id="KW-0028">Amino-acid biosynthesis</keyword>
<sequence>MLKIAKFGGSSCASGEQFRKVKEIVMEDRERHYIVVSAPGKRNDQDTKVTDLLLSLYDAVQNKSGAEEILEKIKNRFRDIISDLDLSLSLEADFQEIYEKLLAGESRDYAASRGEYLNAKCMADFLGFPFVDAKDMIFFLEDGSCDFEKTEMMSREVLKDLDYAVIPGFYGANGKGATITFSRGGSDVTGSLIAAAVHADLYENWTDVSGFLVADPRIVKNPEVIDYITYRELRELSYMGAGVLHEDAIFPVRKEGIPIQIKNTNATQDHGTMIVANTLKKPRFIITGIAGKKNFCSINIEKAMMNAEIGFIRKVLSVIEENGISVEHTPSGIDTLTLFIHQEELESHEQKVLQGIQRAVNPDLIELEADLSLIAVVGRGMKSSRGVAGRIFSALAHEYINIKMIDQGSSEYNIIIGVKNEDFNAAIKAIYNMFVLSV</sequence>
<dbReference type="Proteomes" id="UP000522163">
    <property type="component" value="Unassembled WGS sequence"/>
</dbReference>
<dbReference type="PANTHER" id="PTHR21499">
    <property type="entry name" value="ASPARTATE KINASE"/>
    <property type="match status" value="1"/>
</dbReference>
<dbReference type="GO" id="GO:0009089">
    <property type="term" value="P:lysine biosynthetic process via diaminopimelate"/>
    <property type="evidence" value="ECO:0007669"/>
    <property type="project" value="UniProtKB-UniPathway"/>
</dbReference>
<dbReference type="CDD" id="cd04911">
    <property type="entry name" value="ACT_AKiii-YclM-BS_1"/>
    <property type="match status" value="1"/>
</dbReference>
<comment type="pathway">
    <text evidence="4 15">Amino-acid biosynthesis; L-threonine biosynthesis; L-threonine from L-aspartate: step 1/5.</text>
</comment>
<dbReference type="FunFam" id="3.30.2130.10:FF:000001">
    <property type="entry name" value="Bifunctional aspartokinase/homoserine dehydrogenase"/>
    <property type="match status" value="1"/>
</dbReference>
<evidence type="ECO:0000256" key="10">
    <source>
        <dbReference type="ARBA" id="ARBA00022915"/>
    </source>
</evidence>
<dbReference type="PIRSF" id="PIRSF000726">
    <property type="entry name" value="Asp_kin"/>
    <property type="match status" value="1"/>
</dbReference>
<dbReference type="CDD" id="cd04916">
    <property type="entry name" value="ACT_AKiii-YclM-BS_2"/>
    <property type="match status" value="1"/>
</dbReference>
<evidence type="ECO:0000256" key="7">
    <source>
        <dbReference type="ARBA" id="ARBA00022741"/>
    </source>
</evidence>
<dbReference type="UniPathway" id="UPA00051">
    <property type="reaction ID" value="UER00462"/>
</dbReference>
<dbReference type="NCBIfam" id="NF006540">
    <property type="entry name" value="PRK09034.1"/>
    <property type="match status" value="1"/>
</dbReference>
<dbReference type="UniPathway" id="UPA00050">
    <property type="reaction ID" value="UER00461"/>
</dbReference>
<dbReference type="InterPro" id="IPR036393">
    <property type="entry name" value="AceGlu_kinase-like_sf"/>
</dbReference>
<dbReference type="InterPro" id="IPR001341">
    <property type="entry name" value="Asp_kinase"/>
</dbReference>
<dbReference type="GO" id="GO:0004072">
    <property type="term" value="F:aspartate kinase activity"/>
    <property type="evidence" value="ECO:0007669"/>
    <property type="project" value="UniProtKB-EC"/>
</dbReference>
<dbReference type="AlphaFoldDB" id="A0A7W9SDW3"/>
<evidence type="ECO:0000256" key="8">
    <source>
        <dbReference type="ARBA" id="ARBA00022777"/>
    </source>
</evidence>
<evidence type="ECO:0000256" key="3">
    <source>
        <dbReference type="ARBA" id="ARBA00004986"/>
    </source>
</evidence>
<comment type="caution">
    <text evidence="17">The sequence shown here is derived from an EMBL/GenBank/DDBJ whole genome shotgun (WGS) entry which is preliminary data.</text>
</comment>
<name>A0A7W9SDW3_9FIRM</name>
<reference evidence="17 18" key="1">
    <citation type="submission" date="2020-08" db="EMBL/GenBank/DDBJ databases">
        <title>Genomic Encyclopedia of Type Strains, Phase IV (KMG-IV): sequencing the most valuable type-strain genomes for metagenomic binning, comparative biology and taxonomic classification.</title>
        <authorList>
            <person name="Goeker M."/>
        </authorList>
    </citation>
    <scope>NUCLEOTIDE SEQUENCE [LARGE SCALE GENOMIC DNA]</scope>
    <source>
        <strain evidence="17 18">DSM 17245</strain>
    </source>
</reference>
<evidence type="ECO:0000313" key="17">
    <source>
        <dbReference type="EMBL" id="MBB6040343.1"/>
    </source>
</evidence>
<evidence type="ECO:0000256" key="13">
    <source>
        <dbReference type="PIRSR" id="PIRSR000726-1"/>
    </source>
</evidence>
<dbReference type="Gene3D" id="3.30.2130.10">
    <property type="entry name" value="VC0802-like"/>
    <property type="match status" value="1"/>
</dbReference>
<dbReference type="Pfam" id="PF22468">
    <property type="entry name" value="ACT_9"/>
    <property type="match status" value="1"/>
</dbReference>
<evidence type="ECO:0000256" key="2">
    <source>
        <dbReference type="ARBA" id="ARBA00004766"/>
    </source>
</evidence>
<feature type="binding site" evidence="13">
    <location>
        <begin position="6"/>
        <end position="9"/>
    </location>
    <ligand>
        <name>ATP</name>
        <dbReference type="ChEBI" id="CHEBI:30616"/>
    </ligand>
</feature>
<dbReference type="InterPro" id="IPR005260">
    <property type="entry name" value="Asp_kin_monofn"/>
</dbReference>
<dbReference type="GO" id="GO:0005829">
    <property type="term" value="C:cytosol"/>
    <property type="evidence" value="ECO:0007669"/>
    <property type="project" value="TreeGrafter"/>
</dbReference>
<dbReference type="Gene3D" id="3.40.1160.10">
    <property type="entry name" value="Acetylglutamate kinase-like"/>
    <property type="match status" value="1"/>
</dbReference>
<keyword evidence="9 13" id="KW-0067">ATP-binding</keyword>
<dbReference type="SUPFAM" id="SSF55021">
    <property type="entry name" value="ACT-like"/>
    <property type="match status" value="2"/>
</dbReference>
<feature type="binding site" evidence="13">
    <location>
        <position position="217"/>
    </location>
    <ligand>
        <name>ATP</name>
        <dbReference type="ChEBI" id="CHEBI:30616"/>
    </ligand>
</feature>
<comment type="pathway">
    <text evidence="3 15">Amino-acid biosynthesis; L-methionine biosynthesis via de novo pathway; L-homoserine from L-aspartate: step 1/3.</text>
</comment>
<protein>
    <recommendedName>
        <fullName evidence="14">Aspartokinase</fullName>
        <ecNumber evidence="14">2.7.2.4</ecNumber>
    </recommendedName>
</protein>
<evidence type="ECO:0000256" key="4">
    <source>
        <dbReference type="ARBA" id="ARBA00005139"/>
    </source>
</evidence>
<dbReference type="SUPFAM" id="SSF53633">
    <property type="entry name" value="Carbamate kinase-like"/>
    <property type="match status" value="1"/>
</dbReference>
<feature type="binding site" evidence="13">
    <location>
        <begin position="206"/>
        <end position="207"/>
    </location>
    <ligand>
        <name>ATP</name>
        <dbReference type="ChEBI" id="CHEBI:30616"/>
    </ligand>
</feature>
<feature type="domain" description="ACT" evidence="16">
    <location>
        <begin position="376"/>
        <end position="438"/>
    </location>
</feature>
<evidence type="ECO:0000259" key="16">
    <source>
        <dbReference type="PROSITE" id="PS51671"/>
    </source>
</evidence>
<dbReference type="GeneID" id="85013875"/>
<comment type="similarity">
    <text evidence="5 14">Belongs to the aspartokinase family.</text>
</comment>